<dbReference type="CDD" id="cd10966">
    <property type="entry name" value="CE4_yadE_5s"/>
    <property type="match status" value="1"/>
</dbReference>
<dbReference type="GO" id="GO:0016810">
    <property type="term" value="F:hydrolase activity, acting on carbon-nitrogen (but not peptide) bonds"/>
    <property type="evidence" value="ECO:0007669"/>
    <property type="project" value="InterPro"/>
</dbReference>
<evidence type="ECO:0000256" key="1">
    <source>
        <dbReference type="ARBA" id="ARBA00022729"/>
    </source>
</evidence>
<dbReference type="PANTHER" id="PTHR34216:SF13">
    <property type="entry name" value="XYLANASE_CHITIN DEACETYLASE"/>
    <property type="match status" value="1"/>
</dbReference>
<keyword evidence="4" id="KW-1185">Reference proteome</keyword>
<reference evidence="3 4" key="1">
    <citation type="submission" date="2016-04" db="EMBL/GenBank/DDBJ databases">
        <title>ATOL: Assembling a taxonomically balanced genome-scale reconstruction of the evolutionary history of the Enterobacteriaceae.</title>
        <authorList>
            <person name="Plunkett G.III."/>
            <person name="Neeno-Eckwall E.C."/>
            <person name="Glasner J.D."/>
            <person name="Perna N.T."/>
        </authorList>
    </citation>
    <scope>NUCLEOTIDE SEQUENCE [LARGE SCALE GENOMIC DNA]</scope>
    <source>
        <strain evidence="3 4">ATCC 700826</strain>
    </source>
</reference>
<dbReference type="PANTHER" id="PTHR34216">
    <property type="match status" value="1"/>
</dbReference>
<evidence type="ECO:0000313" key="3">
    <source>
        <dbReference type="EMBL" id="OAT51410.1"/>
    </source>
</evidence>
<accession>A0AAJ3LVF1</accession>
<keyword evidence="1" id="KW-0732">Signal</keyword>
<dbReference type="InterPro" id="IPR051398">
    <property type="entry name" value="Polysacch_Deacetylase"/>
</dbReference>
<keyword evidence="3" id="KW-0378">Hydrolase</keyword>
<dbReference type="Proteomes" id="UP000078250">
    <property type="component" value="Unassembled WGS sequence"/>
</dbReference>
<dbReference type="Pfam" id="PF01522">
    <property type="entry name" value="Polysacc_deac_1"/>
    <property type="match status" value="1"/>
</dbReference>
<dbReference type="EC" id="3.5.-.-" evidence="3"/>
<dbReference type="GO" id="GO:0005975">
    <property type="term" value="P:carbohydrate metabolic process"/>
    <property type="evidence" value="ECO:0007669"/>
    <property type="project" value="InterPro"/>
</dbReference>
<proteinExistence type="predicted"/>
<organism evidence="3 4">
    <name type="scientific">Proteus hauseri ATCC 700826</name>
    <dbReference type="NCBI Taxonomy" id="1354271"/>
    <lineage>
        <taxon>Bacteria</taxon>
        <taxon>Pseudomonadati</taxon>
        <taxon>Pseudomonadota</taxon>
        <taxon>Gammaproteobacteria</taxon>
        <taxon>Enterobacterales</taxon>
        <taxon>Morganellaceae</taxon>
        <taxon>Proteus</taxon>
    </lineage>
</organism>
<dbReference type="EMBL" id="LXEV01000001">
    <property type="protein sequence ID" value="OAT51410.1"/>
    <property type="molecule type" value="Genomic_DNA"/>
</dbReference>
<dbReference type="AlphaFoldDB" id="A0AAJ3LVF1"/>
<protein>
    <submittedName>
        <fullName evidence="3">Polysaccharide deacetylase</fullName>
        <ecNumber evidence="3">3.5.-.-</ecNumber>
    </submittedName>
</protein>
<feature type="domain" description="NodB homology" evidence="2">
    <location>
        <begin position="265"/>
        <end position="452"/>
    </location>
</feature>
<dbReference type="SUPFAM" id="SSF88713">
    <property type="entry name" value="Glycoside hydrolase/deacetylase"/>
    <property type="match status" value="1"/>
</dbReference>
<dbReference type="InterPro" id="IPR002509">
    <property type="entry name" value="NODB_dom"/>
</dbReference>
<dbReference type="Gene3D" id="3.20.20.370">
    <property type="entry name" value="Glycoside hydrolase/deacetylase"/>
    <property type="match status" value="1"/>
</dbReference>
<dbReference type="PROSITE" id="PS51677">
    <property type="entry name" value="NODB"/>
    <property type="match status" value="1"/>
</dbReference>
<dbReference type="InterPro" id="IPR011330">
    <property type="entry name" value="Glyco_hydro/deAcase_b/a-brl"/>
</dbReference>
<dbReference type="RefSeq" id="WP_109406181.1">
    <property type="nucleotide sequence ID" value="NZ_LXEV01000001.1"/>
</dbReference>
<comment type="caution">
    <text evidence="3">The sequence shown here is derived from an EMBL/GenBank/DDBJ whole genome shotgun (WGS) entry which is preliminary data.</text>
</comment>
<evidence type="ECO:0000313" key="4">
    <source>
        <dbReference type="Proteomes" id="UP000078250"/>
    </source>
</evidence>
<evidence type="ECO:0000259" key="2">
    <source>
        <dbReference type="PROSITE" id="PS51677"/>
    </source>
</evidence>
<name>A0AAJ3LVF1_PROHU</name>
<gene>
    <name evidence="3" type="ORF">M997_0018</name>
</gene>
<sequence length="452" mass="51638">MVKVITNQLIILFFVFTGTVWANTSERGIPTEAQWDLATPPTTLMQLRQQKTLYAFVGDKLRAVAELYPNQSFYISESAGDYHKLQFGNAHGYLESGYLEDGYFEDVARIQPDKKTHFLPSDANQLDYPIYEYLITTKKTPVYREDDKASAPIATLLSNLRYPVLSRITKNAQDGSQLSWFVISLGDRLGYISAYDVKPDLGIPVLTYHHILKTTENRNFCHTSTTTSLTAFTEQMNYLKEGGYETLSLHQVAGYLNKDVNLPGRAVAVTFDDGLQSVYRYAYPILKQNDQRATLFVISSRVKSKTQKWAPDTLQFMSWQELKISRDVFDIQSHSHFLHRLDKQKRPIIFNRQYHSIVLDLQRSQRVLRLLNPHQYAFAYPFGGYNQQAIDASKAAGMSMAVTTQQGKVRLGDNPYALKRLYALSTDSVAKFARMVGNDEYEVINKHIVVDK</sequence>